<sequence length="192" mass="20986">MTQRKSDSIGDSVGRHAMEYEEDPQSEYGHLGEDLQSDPEDTVLSQESSTLDRQPLRDGVTPKPPMLSETTSSAAVESAHPARDGLGKELGLFTGVTQKGPVLVDDRFYFIANWGQGDHCDNAILVAVCLFRGILHDDHPKLSARVADTVVHSKAVPLCLDALETQVCDLTRRVDTLDRRVKDAAVSGIMCR</sequence>
<dbReference type="EMBL" id="JANPWB010000010">
    <property type="protein sequence ID" value="KAJ1137250.1"/>
    <property type="molecule type" value="Genomic_DNA"/>
</dbReference>
<feature type="compositionally biased region" description="Low complexity" evidence="1">
    <location>
        <begin position="68"/>
        <end position="79"/>
    </location>
</feature>
<feature type="compositionally biased region" description="Basic and acidic residues" evidence="1">
    <location>
        <begin position="1"/>
        <end position="19"/>
    </location>
</feature>
<proteinExistence type="predicted"/>
<protein>
    <submittedName>
        <fullName evidence="2">Uncharacterized protein</fullName>
    </submittedName>
</protein>
<name>A0AAV7QAP3_PLEWA</name>
<evidence type="ECO:0000256" key="1">
    <source>
        <dbReference type="SAM" id="MobiDB-lite"/>
    </source>
</evidence>
<feature type="region of interest" description="Disordered" evidence="1">
    <location>
        <begin position="1"/>
        <end position="80"/>
    </location>
</feature>
<evidence type="ECO:0000313" key="3">
    <source>
        <dbReference type="Proteomes" id="UP001066276"/>
    </source>
</evidence>
<evidence type="ECO:0000313" key="2">
    <source>
        <dbReference type="EMBL" id="KAJ1137250.1"/>
    </source>
</evidence>
<accession>A0AAV7QAP3</accession>
<organism evidence="2 3">
    <name type="scientific">Pleurodeles waltl</name>
    <name type="common">Iberian ribbed newt</name>
    <dbReference type="NCBI Taxonomy" id="8319"/>
    <lineage>
        <taxon>Eukaryota</taxon>
        <taxon>Metazoa</taxon>
        <taxon>Chordata</taxon>
        <taxon>Craniata</taxon>
        <taxon>Vertebrata</taxon>
        <taxon>Euteleostomi</taxon>
        <taxon>Amphibia</taxon>
        <taxon>Batrachia</taxon>
        <taxon>Caudata</taxon>
        <taxon>Salamandroidea</taxon>
        <taxon>Salamandridae</taxon>
        <taxon>Pleurodelinae</taxon>
        <taxon>Pleurodeles</taxon>
    </lineage>
</organism>
<gene>
    <name evidence="2" type="ORF">NDU88_003663</name>
</gene>
<feature type="compositionally biased region" description="Polar residues" evidence="1">
    <location>
        <begin position="43"/>
        <end position="52"/>
    </location>
</feature>
<dbReference type="Proteomes" id="UP001066276">
    <property type="component" value="Chromosome 6"/>
</dbReference>
<reference evidence="2" key="1">
    <citation type="journal article" date="2022" name="bioRxiv">
        <title>Sequencing and chromosome-scale assembly of the giantPleurodeles waltlgenome.</title>
        <authorList>
            <person name="Brown T."/>
            <person name="Elewa A."/>
            <person name="Iarovenko S."/>
            <person name="Subramanian E."/>
            <person name="Araus A.J."/>
            <person name="Petzold A."/>
            <person name="Susuki M."/>
            <person name="Suzuki K.-i.T."/>
            <person name="Hayashi T."/>
            <person name="Toyoda A."/>
            <person name="Oliveira C."/>
            <person name="Osipova E."/>
            <person name="Leigh N.D."/>
            <person name="Simon A."/>
            <person name="Yun M.H."/>
        </authorList>
    </citation>
    <scope>NUCLEOTIDE SEQUENCE</scope>
    <source>
        <strain evidence="2">20211129_DDA</strain>
        <tissue evidence="2">Liver</tissue>
    </source>
</reference>
<comment type="caution">
    <text evidence="2">The sequence shown here is derived from an EMBL/GenBank/DDBJ whole genome shotgun (WGS) entry which is preliminary data.</text>
</comment>
<dbReference type="AlphaFoldDB" id="A0AAV7QAP3"/>
<keyword evidence="3" id="KW-1185">Reference proteome</keyword>